<dbReference type="InterPro" id="IPR001594">
    <property type="entry name" value="Palmitoyltrfase_DHHC"/>
</dbReference>
<dbReference type="PANTHER" id="PTHR12246">
    <property type="entry name" value="PALMITOYLTRANSFERASE ZDHHC16"/>
    <property type="match status" value="1"/>
</dbReference>
<keyword evidence="5 7" id="KW-0472">Membrane</keyword>
<proteinExistence type="inferred from homology"/>
<comment type="similarity">
    <text evidence="7">Belongs to the DHHC palmitoyltransferase family.</text>
</comment>
<evidence type="ECO:0000256" key="6">
    <source>
        <dbReference type="ARBA" id="ARBA00023315"/>
    </source>
</evidence>
<keyword evidence="2 7" id="KW-0808">Transferase</keyword>
<dbReference type="GO" id="GO:0019706">
    <property type="term" value="F:protein-cysteine S-palmitoyltransferase activity"/>
    <property type="evidence" value="ECO:0007669"/>
    <property type="project" value="UniProtKB-EC"/>
</dbReference>
<comment type="domain">
    <text evidence="7">The DHHC domain is required for palmitoyltransferase activity.</text>
</comment>
<reference evidence="9" key="2">
    <citation type="submission" date="2025-09" db="UniProtKB">
        <authorList>
            <consortium name="Ensembl"/>
        </authorList>
    </citation>
    <scope>IDENTIFICATION</scope>
</reference>
<protein>
    <recommendedName>
        <fullName evidence="7">Palmitoyltransferase</fullName>
        <ecNumber evidence="7">2.3.1.225</ecNumber>
    </recommendedName>
</protein>
<feature type="domain" description="Palmitoyltransferase DHHC" evidence="8">
    <location>
        <begin position="104"/>
        <end position="224"/>
    </location>
</feature>
<feature type="transmembrane region" description="Helical" evidence="7">
    <location>
        <begin position="57"/>
        <end position="75"/>
    </location>
</feature>
<keyword evidence="10" id="KW-1185">Reference proteome</keyword>
<keyword evidence="3 7" id="KW-0812">Transmembrane</keyword>
<feature type="transmembrane region" description="Helical" evidence="7">
    <location>
        <begin position="191"/>
        <end position="211"/>
    </location>
</feature>
<evidence type="ECO:0000256" key="5">
    <source>
        <dbReference type="ARBA" id="ARBA00023136"/>
    </source>
</evidence>
<evidence type="ECO:0000256" key="1">
    <source>
        <dbReference type="ARBA" id="ARBA00004141"/>
    </source>
</evidence>
<dbReference type="Ensembl" id="ENSCWAT00000028488.1">
    <property type="protein sequence ID" value="ENSCWAP00000026283.1"/>
    <property type="gene ID" value="ENSCWAG00000019911.1"/>
</dbReference>
<evidence type="ECO:0000256" key="4">
    <source>
        <dbReference type="ARBA" id="ARBA00022989"/>
    </source>
</evidence>
<comment type="catalytic activity">
    <reaction evidence="7">
        <text>L-cysteinyl-[protein] + hexadecanoyl-CoA = S-hexadecanoyl-L-cysteinyl-[protein] + CoA</text>
        <dbReference type="Rhea" id="RHEA:36683"/>
        <dbReference type="Rhea" id="RHEA-COMP:10131"/>
        <dbReference type="Rhea" id="RHEA-COMP:11032"/>
        <dbReference type="ChEBI" id="CHEBI:29950"/>
        <dbReference type="ChEBI" id="CHEBI:57287"/>
        <dbReference type="ChEBI" id="CHEBI:57379"/>
        <dbReference type="ChEBI" id="CHEBI:74151"/>
        <dbReference type="EC" id="2.3.1.225"/>
    </reaction>
</comment>
<evidence type="ECO:0000256" key="2">
    <source>
        <dbReference type="ARBA" id="ARBA00022679"/>
    </source>
</evidence>
<organism evidence="9 10">
    <name type="scientific">Catagonus wagneri</name>
    <name type="common">Chacoan peccary</name>
    <dbReference type="NCBI Taxonomy" id="51154"/>
    <lineage>
        <taxon>Eukaryota</taxon>
        <taxon>Metazoa</taxon>
        <taxon>Chordata</taxon>
        <taxon>Craniata</taxon>
        <taxon>Vertebrata</taxon>
        <taxon>Euteleostomi</taxon>
        <taxon>Mammalia</taxon>
        <taxon>Eutheria</taxon>
        <taxon>Laurasiatheria</taxon>
        <taxon>Artiodactyla</taxon>
        <taxon>Suina</taxon>
        <taxon>Tayassuidae</taxon>
        <taxon>Catagonus</taxon>
    </lineage>
</organism>
<dbReference type="GeneTree" id="ENSGT00940000165505"/>
<dbReference type="AlphaFoldDB" id="A0A8C3YP32"/>
<comment type="subcellular location">
    <subcellularLocation>
        <location evidence="1">Membrane</location>
        <topology evidence="1">Multi-pass membrane protein</topology>
    </subcellularLocation>
</comment>
<dbReference type="PROSITE" id="PS50216">
    <property type="entry name" value="DHHC"/>
    <property type="match status" value="1"/>
</dbReference>
<evidence type="ECO:0000259" key="8">
    <source>
        <dbReference type="Pfam" id="PF01529"/>
    </source>
</evidence>
<feature type="transmembrane region" description="Helical" evidence="7">
    <location>
        <begin position="147"/>
        <end position="171"/>
    </location>
</feature>
<name>A0A8C3YP32_9CETA</name>
<sequence>MLSWAGTTEMDPAAHAPRVWFVLDALGLVCATATWLLVMSEGVVLLCAWLLPVRHPAYSLVHGSLFYLLAFLALASHARTMLTDPGALPAGAPARPGPTPGGPHCPLCGAIQPPGAHHCSVCERCIRGMDHHCPWVNNCVGEDNRKFFLLFTLYTALAALHLLLLLGVPALRAYALGEWNLRTTVQPRGSLVFLFLVALKGFLFAAVMFTVQIHTILTDRTGIEPPQRQRGAPGLVSPWMNLKAVLGHRPSPAWISPFASPEPRAMSLQL</sequence>
<accession>A0A8C3YP32</accession>
<dbReference type="GO" id="GO:0016020">
    <property type="term" value="C:membrane"/>
    <property type="evidence" value="ECO:0007669"/>
    <property type="project" value="UniProtKB-SubCell"/>
</dbReference>
<evidence type="ECO:0000313" key="9">
    <source>
        <dbReference type="Ensembl" id="ENSCWAP00000026283.1"/>
    </source>
</evidence>
<feature type="transmembrane region" description="Helical" evidence="7">
    <location>
        <begin position="21"/>
        <end position="51"/>
    </location>
</feature>
<dbReference type="InterPro" id="IPR039859">
    <property type="entry name" value="PFA4/ZDH16/20/ERF2-like"/>
</dbReference>
<keyword evidence="4 7" id="KW-1133">Transmembrane helix</keyword>
<evidence type="ECO:0000256" key="7">
    <source>
        <dbReference type="RuleBase" id="RU079119"/>
    </source>
</evidence>
<dbReference type="Proteomes" id="UP000694540">
    <property type="component" value="Unplaced"/>
</dbReference>
<reference evidence="9" key="1">
    <citation type="submission" date="2025-08" db="UniProtKB">
        <authorList>
            <consortium name="Ensembl"/>
        </authorList>
    </citation>
    <scope>IDENTIFICATION</scope>
</reference>
<evidence type="ECO:0000256" key="3">
    <source>
        <dbReference type="ARBA" id="ARBA00022692"/>
    </source>
</evidence>
<dbReference type="EC" id="2.3.1.225" evidence="7"/>
<keyword evidence="6 7" id="KW-0012">Acyltransferase</keyword>
<dbReference type="Pfam" id="PF01529">
    <property type="entry name" value="DHHC"/>
    <property type="match status" value="1"/>
</dbReference>
<evidence type="ECO:0000313" key="10">
    <source>
        <dbReference type="Proteomes" id="UP000694540"/>
    </source>
</evidence>